<feature type="domain" description="GST N-terminal" evidence="1">
    <location>
        <begin position="1"/>
        <end position="78"/>
    </location>
</feature>
<dbReference type="InterPro" id="IPR050931">
    <property type="entry name" value="Mito_Protein_Transport_Metaxin"/>
</dbReference>
<dbReference type="AlphaFoldDB" id="A0A158F1X4"/>
<dbReference type="PROSITE" id="PS50404">
    <property type="entry name" value="GST_NTER"/>
    <property type="match status" value="1"/>
</dbReference>
<accession>A0A158F1X4</accession>
<dbReference type="InterPro" id="IPR012336">
    <property type="entry name" value="Thioredoxin-like_fold"/>
</dbReference>
<dbReference type="SFLD" id="SFLDG01180">
    <property type="entry name" value="SUF1"/>
    <property type="match status" value="1"/>
</dbReference>
<dbReference type="PANTHER" id="PTHR12289:SF41">
    <property type="entry name" value="FAILED AXON CONNECTIONS-RELATED"/>
    <property type="match status" value="1"/>
</dbReference>
<name>A0A158F1X4_9BURK</name>
<evidence type="ECO:0000313" key="2">
    <source>
        <dbReference type="EMBL" id="SAL13834.1"/>
    </source>
</evidence>
<dbReference type="Pfam" id="PF17171">
    <property type="entry name" value="GST_C_6"/>
    <property type="match status" value="1"/>
</dbReference>
<dbReference type="EMBL" id="FCOL02000001">
    <property type="protein sequence ID" value="SAL13834.1"/>
    <property type="molecule type" value="Genomic_DNA"/>
</dbReference>
<evidence type="ECO:0000313" key="3">
    <source>
        <dbReference type="Proteomes" id="UP000054925"/>
    </source>
</evidence>
<dbReference type="Gene3D" id="3.40.30.10">
    <property type="entry name" value="Glutaredoxin"/>
    <property type="match status" value="1"/>
</dbReference>
<comment type="caution">
    <text evidence="2">The sequence shown here is derived from an EMBL/GenBank/DDBJ whole genome shotgun (WGS) entry which is preliminary data.</text>
</comment>
<dbReference type="SUPFAM" id="SSF52833">
    <property type="entry name" value="Thioredoxin-like"/>
    <property type="match status" value="1"/>
</dbReference>
<dbReference type="SFLD" id="SFLDS00019">
    <property type="entry name" value="Glutathione_Transferase_(cytos"/>
    <property type="match status" value="1"/>
</dbReference>
<dbReference type="Pfam" id="PF17172">
    <property type="entry name" value="GST_N_4"/>
    <property type="match status" value="1"/>
</dbReference>
<organism evidence="2 3">
    <name type="scientific">Caballeronia terrestris</name>
    <dbReference type="NCBI Taxonomy" id="1226301"/>
    <lineage>
        <taxon>Bacteria</taxon>
        <taxon>Pseudomonadati</taxon>
        <taxon>Pseudomonadota</taxon>
        <taxon>Betaproteobacteria</taxon>
        <taxon>Burkholderiales</taxon>
        <taxon>Burkholderiaceae</taxon>
        <taxon>Caballeronia</taxon>
    </lineage>
</organism>
<keyword evidence="3" id="KW-1185">Reference proteome</keyword>
<dbReference type="SFLD" id="SFLDG01200">
    <property type="entry name" value="SUF1.1"/>
    <property type="match status" value="1"/>
</dbReference>
<dbReference type="PANTHER" id="PTHR12289">
    <property type="entry name" value="METAXIN RELATED"/>
    <property type="match status" value="1"/>
</dbReference>
<sequence length="232" mass="26483">MIVLYSYPDLFGVEDNNPYGLKIFAFLTLCGLPFEHRHILDTKLAPRGQLPYIDDDGAIIGDSDAIVAHLKRKYDPPIDKALTSAQENLDLLVRRTLDDLYWVMSYSRWRDPRYWPTFRDTLLTTHPDITAEALEGARKYNFERYHYQGIGRFEPDDVYARGIADLRAVANLIGDAGFMFGAQPSGIDATLYGFLANIYFYDIDTPLKQFVLSQPKLVGHVRVMRAALKQTP</sequence>
<dbReference type="RefSeq" id="WP_087654415.1">
    <property type="nucleotide sequence ID" value="NZ_FCOL02000001.1"/>
</dbReference>
<reference evidence="2" key="1">
    <citation type="submission" date="2016-01" db="EMBL/GenBank/DDBJ databases">
        <authorList>
            <person name="Peeters C."/>
        </authorList>
    </citation>
    <scope>NUCLEOTIDE SEQUENCE [LARGE SCALE GENOMIC DNA]</scope>
    <source>
        <strain evidence="2">LMG 22937</strain>
    </source>
</reference>
<dbReference type="CDD" id="cd03193">
    <property type="entry name" value="GST_C_Metaxin"/>
    <property type="match status" value="1"/>
</dbReference>
<dbReference type="InterPro" id="IPR026928">
    <property type="entry name" value="FAX/IsoI-like"/>
</dbReference>
<dbReference type="InterPro" id="IPR033468">
    <property type="entry name" value="Metaxin_GST"/>
</dbReference>
<gene>
    <name evidence="2" type="ORF">AWB67_00269</name>
</gene>
<dbReference type="InterPro" id="IPR040079">
    <property type="entry name" value="Glutathione_S-Trfase"/>
</dbReference>
<evidence type="ECO:0000259" key="1">
    <source>
        <dbReference type="PROSITE" id="PS50404"/>
    </source>
</evidence>
<dbReference type="InterPro" id="IPR004045">
    <property type="entry name" value="Glutathione_S-Trfase_N"/>
</dbReference>
<protein>
    <recommendedName>
        <fullName evidence="1">GST N-terminal domain-containing protein</fullName>
    </recommendedName>
</protein>
<proteinExistence type="predicted"/>
<dbReference type="OrthoDB" id="9810080at2"/>
<dbReference type="Proteomes" id="UP000054925">
    <property type="component" value="Unassembled WGS sequence"/>
</dbReference>
<dbReference type="InterPro" id="IPR036249">
    <property type="entry name" value="Thioredoxin-like_sf"/>
</dbReference>